<evidence type="ECO:0000256" key="2">
    <source>
        <dbReference type="ARBA" id="ARBA00022737"/>
    </source>
</evidence>
<keyword evidence="2" id="KW-0677">Repeat</keyword>
<feature type="domain" description="Fibronectin type-III" evidence="4">
    <location>
        <begin position="542"/>
        <end position="634"/>
    </location>
</feature>
<sequence>MKKITLLLLLLCVFAGHAKGSQGGEDPECFTPVNMTATDITLTSATIVWTEVGFATAWEVAVLPFGTPAPSEDTPVFEADGTPEFIVEGLAPCTLYSVYVRTDCGNAFSAWAGPYHFSTVASGAVATFSESFETAPVNGMPSCWSTILNGDTLSEFASVKTVDNNPYEGTKAVQLLNHSSENTDNIILVSPQLTTLTTGTHRLRFYARTGFNAGTLQLGTVNDATNEGQFTFFEAVDLTDDYAEYIIDYTLYAGEDTYVAFRIASPQYRSVFIDNIVWEAAPLCADVSNIVINDTTTDSVTLSWTDNGGETQWDIVYGETTDTDPNSLIPISPAPTTNVGAVVTGLAENTTYNLWVRSVCEGDVNGYWVGPITFSTACTEIATFAEDFETTEEGLPLCWSAVLAGETLSETSYVQVTDIFPHSGAKTIRMNNTDSGSAAKIMLVSPKLSTLPAATHRLKFWASGNGGSTILDIGTLNNNSSDAVFTSLMPISLGEQYAYYMVDFSNYSGTNQYIAFRNASTSDYTSIFIDDIIWEAIPNCADVADIYFLDLTTTSVTVNWTAGNSETSFQVAHAVNTVTDPALATVNDVENDTVFLLEDLTAGTSYNVWVRSVCGADNGNWIGPILLNMECNPAATFSENFDSVNFPAFPVCWSKIVEGASPESNVVLDIYSATTAPNGMLLYGAYSGAGANIILISPPVTTLASGNHQLKFKGSGSLPIEIGTLDGNTSEAVFTVFETVAVSESGTQSFTVDFVNYTGTDTYIGFRLKTNGENAYASLDDVSWESTLSLGSFDKNQFSYYPNPVKDVLNFGYAENITNVEVFNLLGQKVMESKVNSTSVKMDLSALASGSYIVKVASKDQVQSIKIIKQ</sequence>
<proteinExistence type="predicted"/>
<feature type="domain" description="Fibronectin type-III" evidence="4">
    <location>
        <begin position="286"/>
        <end position="379"/>
    </location>
</feature>
<dbReference type="InterPro" id="IPR036116">
    <property type="entry name" value="FN3_sf"/>
</dbReference>
<reference evidence="5 6" key="1">
    <citation type="submission" date="2023-07" db="EMBL/GenBank/DDBJ databases">
        <title>Sorghum-associated microbial communities from plants grown in Nebraska, USA.</title>
        <authorList>
            <person name="Schachtman D."/>
        </authorList>
    </citation>
    <scope>NUCLEOTIDE SEQUENCE [LARGE SCALE GENOMIC DNA]</scope>
    <source>
        <strain evidence="5 6">3773</strain>
    </source>
</reference>
<evidence type="ECO:0000313" key="6">
    <source>
        <dbReference type="Proteomes" id="UP001255185"/>
    </source>
</evidence>
<dbReference type="PROSITE" id="PS50853">
    <property type="entry name" value="FN3"/>
    <property type="match status" value="3"/>
</dbReference>
<feature type="chain" id="PRO_5045883959" description="Fibronectin type-III domain-containing protein" evidence="3">
    <location>
        <begin position="19"/>
        <end position="870"/>
    </location>
</feature>
<evidence type="ECO:0000313" key="5">
    <source>
        <dbReference type="EMBL" id="MDR6969642.1"/>
    </source>
</evidence>
<dbReference type="Pfam" id="PF18962">
    <property type="entry name" value="Por_Secre_tail"/>
    <property type="match status" value="1"/>
</dbReference>
<dbReference type="InterPro" id="IPR050991">
    <property type="entry name" value="ECM_Regulatory_Proteins"/>
</dbReference>
<dbReference type="EMBL" id="JAVDVI010000027">
    <property type="protein sequence ID" value="MDR6969642.1"/>
    <property type="molecule type" value="Genomic_DNA"/>
</dbReference>
<evidence type="ECO:0000256" key="3">
    <source>
        <dbReference type="SAM" id="SignalP"/>
    </source>
</evidence>
<protein>
    <recommendedName>
        <fullName evidence="4">Fibronectin type-III domain-containing protein</fullName>
    </recommendedName>
</protein>
<dbReference type="Pfam" id="PF00041">
    <property type="entry name" value="fn3"/>
    <property type="match status" value="1"/>
</dbReference>
<dbReference type="InterPro" id="IPR026444">
    <property type="entry name" value="Secre_tail"/>
</dbReference>
<dbReference type="NCBIfam" id="NF038128">
    <property type="entry name" value="choice_anch_J"/>
    <property type="match status" value="2"/>
</dbReference>
<accession>A0ABU1TUU1</accession>
<dbReference type="NCBIfam" id="TIGR04183">
    <property type="entry name" value="Por_Secre_tail"/>
    <property type="match status" value="1"/>
</dbReference>
<feature type="signal peptide" evidence="3">
    <location>
        <begin position="1"/>
        <end position="18"/>
    </location>
</feature>
<dbReference type="RefSeq" id="WP_310028914.1">
    <property type="nucleotide sequence ID" value="NZ_JAVDVI010000027.1"/>
</dbReference>
<comment type="caution">
    <text evidence="5">The sequence shown here is derived from an EMBL/GenBank/DDBJ whole genome shotgun (WGS) entry which is preliminary data.</text>
</comment>
<dbReference type="InterPro" id="IPR003961">
    <property type="entry name" value="FN3_dom"/>
</dbReference>
<keyword evidence="1 3" id="KW-0732">Signal</keyword>
<dbReference type="CDD" id="cd00063">
    <property type="entry name" value="FN3"/>
    <property type="match status" value="2"/>
</dbReference>
<evidence type="ECO:0000259" key="4">
    <source>
        <dbReference type="PROSITE" id="PS50853"/>
    </source>
</evidence>
<dbReference type="SMART" id="SM00060">
    <property type="entry name" value="FN3"/>
    <property type="match status" value="3"/>
</dbReference>
<dbReference type="Proteomes" id="UP001255185">
    <property type="component" value="Unassembled WGS sequence"/>
</dbReference>
<organism evidence="5 6">
    <name type="scientific">Flavobacterium arsenatis</name>
    <dbReference type="NCBI Taxonomy" id="1484332"/>
    <lineage>
        <taxon>Bacteria</taxon>
        <taxon>Pseudomonadati</taxon>
        <taxon>Bacteroidota</taxon>
        <taxon>Flavobacteriia</taxon>
        <taxon>Flavobacteriales</taxon>
        <taxon>Flavobacteriaceae</taxon>
        <taxon>Flavobacterium</taxon>
    </lineage>
</organism>
<dbReference type="Gene3D" id="2.60.120.200">
    <property type="match status" value="3"/>
</dbReference>
<feature type="domain" description="Fibronectin type-III" evidence="4">
    <location>
        <begin position="31"/>
        <end position="122"/>
    </location>
</feature>
<dbReference type="SUPFAM" id="SSF49265">
    <property type="entry name" value="Fibronectin type III"/>
    <property type="match status" value="2"/>
</dbReference>
<dbReference type="InterPro" id="IPR013783">
    <property type="entry name" value="Ig-like_fold"/>
</dbReference>
<evidence type="ECO:0000256" key="1">
    <source>
        <dbReference type="ARBA" id="ARBA00022729"/>
    </source>
</evidence>
<dbReference type="PANTHER" id="PTHR46708:SF2">
    <property type="entry name" value="FIBRONECTIN TYPE-III DOMAIN-CONTAINING PROTEIN"/>
    <property type="match status" value="1"/>
</dbReference>
<name>A0ABU1TUU1_9FLAO</name>
<dbReference type="Gene3D" id="2.60.40.10">
    <property type="entry name" value="Immunoglobulins"/>
    <property type="match status" value="3"/>
</dbReference>
<gene>
    <name evidence="5" type="ORF">J2X31_003675</name>
</gene>
<keyword evidence="6" id="KW-1185">Reference proteome</keyword>
<dbReference type="PANTHER" id="PTHR46708">
    <property type="entry name" value="TENASCIN"/>
    <property type="match status" value="1"/>
</dbReference>